<keyword evidence="4" id="KW-0233">DNA recombination</keyword>
<name>A0A0C2YVL3_PARME</name>
<sequence>MHNSTDDHDKWTYDVEKIPNSSAKIYKTKKSGGNYYFSCWIADEGKYLTKSLKTKDRDKAFKMADDIVLDLRVAARNGERIFSCTLGELVEWYMDKRQIEVTKGLITAGRLVTVRSQLRALERFLGSTTRINKIQGEAFRKYTTFRLGDASLITIKNERSTIGHLFKEAIEARRATHHQLPLWEKLKIKEVPRREAFLPQEYQQFYRSFRGWINSSKDDDEKLVRQIIRDFILISVNTGIRFGELRRLRWFNVASIMAERGKSPDAKDANLTVRLILSADITKTGKSREVIGRGGSYFRRLKETSRFTDKKDYLFADQKTGEPLAKAEYYRQWKSLMAAAGMEAAKLTYYSLRHTYATFRIMNGDTNPLLLAQNMGCSVSYLETHYAHVRTAEMIAELTRTLDRSKEGFDMVDL</sequence>
<accession>A0A0C2YVL3</accession>
<dbReference type="GO" id="GO:0003677">
    <property type="term" value="F:DNA binding"/>
    <property type="evidence" value="ECO:0007669"/>
    <property type="project" value="UniProtKB-KW"/>
</dbReference>
<dbReference type="SUPFAM" id="SSF56349">
    <property type="entry name" value="DNA breaking-rejoining enzymes"/>
    <property type="match status" value="1"/>
</dbReference>
<proteinExistence type="inferred from homology"/>
<dbReference type="PANTHER" id="PTHR30349">
    <property type="entry name" value="PHAGE INTEGRASE-RELATED"/>
    <property type="match status" value="1"/>
</dbReference>
<dbReference type="GO" id="GO:0006310">
    <property type="term" value="P:DNA recombination"/>
    <property type="evidence" value="ECO:0007669"/>
    <property type="project" value="UniProtKB-KW"/>
</dbReference>
<dbReference type="InterPro" id="IPR002104">
    <property type="entry name" value="Integrase_catalytic"/>
</dbReference>
<evidence type="ECO:0000313" key="7">
    <source>
        <dbReference type="Proteomes" id="UP000031971"/>
    </source>
</evidence>
<comment type="similarity">
    <text evidence="1">Belongs to the 'phage' integrase family.</text>
</comment>
<feature type="domain" description="Tyr recombinase" evidence="5">
    <location>
        <begin position="192"/>
        <end position="400"/>
    </location>
</feature>
<dbReference type="EMBL" id="JXSL01000025">
    <property type="protein sequence ID" value="KIL99138.1"/>
    <property type="molecule type" value="Genomic_DNA"/>
</dbReference>
<gene>
    <name evidence="6" type="ORF">CCC_03356</name>
</gene>
<keyword evidence="3" id="KW-0238">DNA-binding</keyword>
<dbReference type="GO" id="GO:0015074">
    <property type="term" value="P:DNA integration"/>
    <property type="evidence" value="ECO:0007669"/>
    <property type="project" value="UniProtKB-KW"/>
</dbReference>
<evidence type="ECO:0000256" key="1">
    <source>
        <dbReference type="ARBA" id="ARBA00008857"/>
    </source>
</evidence>
<keyword evidence="7" id="KW-1185">Reference proteome</keyword>
<dbReference type="Gene3D" id="1.10.443.10">
    <property type="entry name" value="Intergrase catalytic core"/>
    <property type="match status" value="1"/>
</dbReference>
<dbReference type="Pfam" id="PF00589">
    <property type="entry name" value="Phage_integrase"/>
    <property type="match status" value="1"/>
</dbReference>
<dbReference type="PANTHER" id="PTHR30349:SF41">
    <property type="entry name" value="INTEGRASE_RECOMBINASE PROTEIN MJ0367-RELATED"/>
    <property type="match status" value="1"/>
</dbReference>
<evidence type="ECO:0000256" key="3">
    <source>
        <dbReference type="ARBA" id="ARBA00023125"/>
    </source>
</evidence>
<dbReference type="InterPro" id="IPR011010">
    <property type="entry name" value="DNA_brk_join_enz"/>
</dbReference>
<evidence type="ECO:0000256" key="2">
    <source>
        <dbReference type="ARBA" id="ARBA00022908"/>
    </source>
</evidence>
<dbReference type="AlphaFoldDB" id="A0A0C2YVL3"/>
<comment type="caution">
    <text evidence="6">The sequence shown here is derived from an EMBL/GenBank/DDBJ whole genome shotgun (WGS) entry which is preliminary data.</text>
</comment>
<dbReference type="InterPro" id="IPR050090">
    <property type="entry name" value="Tyrosine_recombinase_XerCD"/>
</dbReference>
<evidence type="ECO:0000256" key="4">
    <source>
        <dbReference type="ARBA" id="ARBA00023172"/>
    </source>
</evidence>
<evidence type="ECO:0000259" key="5">
    <source>
        <dbReference type="PROSITE" id="PS51898"/>
    </source>
</evidence>
<reference evidence="6 7" key="1">
    <citation type="submission" date="2015-01" db="EMBL/GenBank/DDBJ databases">
        <title>Genome Sequence of Magnetospirillum magnetotacticum Strain MS-1.</title>
        <authorList>
            <person name="Marinov G.K."/>
            <person name="Smalley M.D."/>
            <person name="DeSalvo G."/>
        </authorList>
    </citation>
    <scope>NUCLEOTIDE SEQUENCE [LARGE SCALE GENOMIC DNA]</scope>
    <source>
        <strain evidence="6 7">MS-1</strain>
    </source>
</reference>
<evidence type="ECO:0000313" key="6">
    <source>
        <dbReference type="EMBL" id="KIL99138.1"/>
    </source>
</evidence>
<dbReference type="Proteomes" id="UP000031971">
    <property type="component" value="Unassembled WGS sequence"/>
</dbReference>
<dbReference type="OrthoDB" id="7362648at2"/>
<organism evidence="6 7">
    <name type="scientific">Paramagnetospirillum magnetotacticum MS-1</name>
    <dbReference type="NCBI Taxonomy" id="272627"/>
    <lineage>
        <taxon>Bacteria</taxon>
        <taxon>Pseudomonadati</taxon>
        <taxon>Pseudomonadota</taxon>
        <taxon>Alphaproteobacteria</taxon>
        <taxon>Rhodospirillales</taxon>
        <taxon>Magnetospirillaceae</taxon>
        <taxon>Paramagnetospirillum</taxon>
    </lineage>
</organism>
<dbReference type="PROSITE" id="PS51898">
    <property type="entry name" value="TYR_RECOMBINASE"/>
    <property type="match status" value="1"/>
</dbReference>
<dbReference type="InterPro" id="IPR013762">
    <property type="entry name" value="Integrase-like_cat_sf"/>
</dbReference>
<keyword evidence="2" id="KW-0229">DNA integration</keyword>
<dbReference type="RefSeq" id="WP_041040629.1">
    <property type="nucleotide sequence ID" value="NZ_JXSL01000025.1"/>
</dbReference>
<dbReference type="STRING" id="272627.CCC_03356"/>
<protein>
    <submittedName>
        <fullName evidence="6">Site-specific recombinase phage integrase family</fullName>
    </submittedName>
</protein>